<dbReference type="Gene3D" id="3.40.50.300">
    <property type="entry name" value="P-loop containing nucleotide triphosphate hydrolases"/>
    <property type="match status" value="2"/>
</dbReference>
<keyword evidence="6" id="KW-1185">Reference proteome</keyword>
<feature type="domain" description="ABC transporter" evidence="3">
    <location>
        <begin position="380"/>
        <end position="626"/>
    </location>
</feature>
<dbReference type="EMBL" id="CP000478">
    <property type="protein sequence ID" value="ABK19431.1"/>
    <property type="molecule type" value="Genomic_DNA"/>
</dbReference>
<dbReference type="GO" id="GO:0005886">
    <property type="term" value="C:plasma membrane"/>
    <property type="evidence" value="ECO:0007669"/>
    <property type="project" value="TreeGrafter"/>
</dbReference>
<keyword evidence="1" id="KW-0547">Nucleotide-binding</keyword>
<dbReference type="GO" id="GO:0016887">
    <property type="term" value="F:ATP hydrolysis activity"/>
    <property type="evidence" value="ECO:0007669"/>
    <property type="project" value="InterPro"/>
</dbReference>
<organism evidence="5 6">
    <name type="scientific">Syntrophobacter fumaroxidans (strain DSM 10017 / MPOB)</name>
    <dbReference type="NCBI Taxonomy" id="335543"/>
    <lineage>
        <taxon>Bacteria</taxon>
        <taxon>Pseudomonadati</taxon>
        <taxon>Thermodesulfobacteriota</taxon>
        <taxon>Syntrophobacteria</taxon>
        <taxon>Syntrophobacterales</taxon>
        <taxon>Syntrophobacteraceae</taxon>
        <taxon>Syntrophobacter</taxon>
    </lineage>
</organism>
<dbReference type="SMART" id="SM00382">
    <property type="entry name" value="AAA"/>
    <property type="match status" value="1"/>
</dbReference>
<dbReference type="AlphaFoldDB" id="A0LPS9"/>
<dbReference type="InterPro" id="IPR015854">
    <property type="entry name" value="ABC_transpr_LolD-like"/>
</dbReference>
<gene>
    <name evidence="5" type="ordered locus">Sfum_3762</name>
</gene>
<dbReference type="CDD" id="cd04301">
    <property type="entry name" value="NAT_SF"/>
    <property type="match status" value="1"/>
</dbReference>
<dbReference type="PROSITE" id="PS50893">
    <property type="entry name" value="ABC_TRANSPORTER_2"/>
    <property type="match status" value="1"/>
</dbReference>
<dbReference type="InterPro" id="IPR003439">
    <property type="entry name" value="ABC_transporter-like_ATP-bd"/>
</dbReference>
<dbReference type="eggNOG" id="COG2401">
    <property type="taxonomic scope" value="Bacteria"/>
</dbReference>
<dbReference type="InterPro" id="IPR027417">
    <property type="entry name" value="P-loop_NTPase"/>
</dbReference>
<dbReference type="Proteomes" id="UP000001784">
    <property type="component" value="Chromosome"/>
</dbReference>
<accession>A0LPS9</accession>
<dbReference type="InParanoid" id="A0LPS9"/>
<dbReference type="Pfam" id="PF00583">
    <property type="entry name" value="Acetyltransf_1"/>
    <property type="match status" value="1"/>
</dbReference>
<dbReference type="InterPro" id="IPR003593">
    <property type="entry name" value="AAA+_ATPase"/>
</dbReference>
<dbReference type="SUPFAM" id="SSF52540">
    <property type="entry name" value="P-loop containing nucleoside triphosphate hydrolases"/>
    <property type="match status" value="1"/>
</dbReference>
<dbReference type="KEGG" id="sfu:Sfum_3762"/>
<evidence type="ECO:0000313" key="5">
    <source>
        <dbReference type="EMBL" id="ABK19431.1"/>
    </source>
</evidence>
<protein>
    <submittedName>
        <fullName evidence="5">ABC transporter related</fullName>
    </submittedName>
</protein>
<evidence type="ECO:0000256" key="2">
    <source>
        <dbReference type="ARBA" id="ARBA00022840"/>
    </source>
</evidence>
<dbReference type="PANTHER" id="PTHR24220">
    <property type="entry name" value="IMPORT ATP-BINDING PROTEIN"/>
    <property type="match status" value="1"/>
</dbReference>
<name>A0LPS9_SYNFM</name>
<dbReference type="Gene3D" id="3.40.630.30">
    <property type="match status" value="1"/>
</dbReference>
<dbReference type="RefSeq" id="WP_011700555.1">
    <property type="nucleotide sequence ID" value="NC_008554.1"/>
</dbReference>
<dbReference type="GO" id="GO:0016747">
    <property type="term" value="F:acyltransferase activity, transferring groups other than amino-acyl groups"/>
    <property type="evidence" value="ECO:0007669"/>
    <property type="project" value="InterPro"/>
</dbReference>
<dbReference type="GO" id="GO:0022857">
    <property type="term" value="F:transmembrane transporter activity"/>
    <property type="evidence" value="ECO:0007669"/>
    <property type="project" value="TreeGrafter"/>
</dbReference>
<proteinExistence type="predicted"/>
<dbReference type="Pfam" id="PF00005">
    <property type="entry name" value="ABC_tran"/>
    <property type="match status" value="1"/>
</dbReference>
<keyword evidence="2" id="KW-0067">ATP-binding</keyword>
<sequence>MRVNSVRYSPDGKIFRLSNGEILKTHRYSCLGPSDDVIADQSQNAHVTCQNGKAQILPAYCRSDILRVGPRTLRLQIKEIQTEEELAGYHQLEDYHYRGKVLHGRRAPLIVRSEDPLLPRVLGYVELSTAFLMNRARAMLLDSVFHHASGDISWTTWKKATVRKYTNLIVRIARTVVSPEFRGLGIARILVKHAARFARDHWHVGKLKPLFIEITADMLRYVPFVESSGMHYIGDTEGNLARVNEDMAYILKNLERVKAGEILKEESGGIVDLQVSYATRLEQIEEELAVPRERLLDLLLRSPQRLSDENWALLHKIFRLPKPTFIMGLTRASENFVRRRIGERGLPDYYPAQQPLVNVPRLQSPIDVQECTLTLSAPLIRTRSTRKIQQAFGVSREMLTTTLFANINFTIQPGDIVLICGPSGAGKTTLLNLLEGSLNDPQYRPEGMTGNIKVPDSLTVTSLGPLPSSRPLVNAFGRISLDRALFALNVSGLAEAHLYVKRFRELSNGQRYRAMVAKLIASESDIWVADEFCATLDSITANIVSRNLRRCAKQLGITVILAAANWAEFIHELQPNTVVHLRAPWDYRVFSWDTFHAAIHESQILGRSTSRQELEKSGLGELSQDGSHNENR</sequence>
<dbReference type="GO" id="GO:0005524">
    <property type="term" value="F:ATP binding"/>
    <property type="evidence" value="ECO:0007669"/>
    <property type="project" value="UniProtKB-KW"/>
</dbReference>
<dbReference type="InterPro" id="IPR000182">
    <property type="entry name" value="GNAT_dom"/>
</dbReference>
<dbReference type="SUPFAM" id="SSF55729">
    <property type="entry name" value="Acyl-CoA N-acyltransferases (Nat)"/>
    <property type="match status" value="1"/>
</dbReference>
<dbReference type="HOGENOM" id="CLU_432705_0_0_7"/>
<evidence type="ECO:0000313" key="6">
    <source>
        <dbReference type="Proteomes" id="UP000001784"/>
    </source>
</evidence>
<dbReference type="PROSITE" id="PS51186">
    <property type="entry name" value="GNAT"/>
    <property type="match status" value="1"/>
</dbReference>
<dbReference type="OrthoDB" id="9809450at2"/>
<evidence type="ECO:0000259" key="3">
    <source>
        <dbReference type="PROSITE" id="PS50893"/>
    </source>
</evidence>
<evidence type="ECO:0000256" key="1">
    <source>
        <dbReference type="ARBA" id="ARBA00022741"/>
    </source>
</evidence>
<evidence type="ECO:0000259" key="4">
    <source>
        <dbReference type="PROSITE" id="PS51186"/>
    </source>
</evidence>
<feature type="domain" description="N-acetyltransferase" evidence="4">
    <location>
        <begin position="109"/>
        <end position="255"/>
    </location>
</feature>
<reference evidence="5 6" key="1">
    <citation type="submission" date="2006-10" db="EMBL/GenBank/DDBJ databases">
        <title>Complete sequence of Syntrophobacter fumaroxidans MPOB.</title>
        <authorList>
            <consortium name="US DOE Joint Genome Institute"/>
            <person name="Copeland A."/>
            <person name="Lucas S."/>
            <person name="Lapidus A."/>
            <person name="Barry K."/>
            <person name="Detter J.C."/>
            <person name="Glavina del Rio T."/>
            <person name="Hammon N."/>
            <person name="Israni S."/>
            <person name="Pitluck S."/>
            <person name="Goltsman E.G."/>
            <person name="Martinez M."/>
            <person name="Schmutz J."/>
            <person name="Larimer F."/>
            <person name="Land M."/>
            <person name="Hauser L."/>
            <person name="Kyrpides N."/>
            <person name="Kim E."/>
            <person name="Boone D.R."/>
            <person name="Brockman F."/>
            <person name="Culley D."/>
            <person name="Ferry J."/>
            <person name="Gunsalus R."/>
            <person name="McInerney M.J."/>
            <person name="Morrison M."/>
            <person name="Plugge C."/>
            <person name="Rohlin L."/>
            <person name="Scholten J."/>
            <person name="Sieber J."/>
            <person name="Stams A.J.M."/>
            <person name="Worm P."/>
            <person name="Henstra A.M."/>
            <person name="Richardson P."/>
        </authorList>
    </citation>
    <scope>NUCLEOTIDE SEQUENCE [LARGE SCALE GENOMIC DNA]</scope>
    <source>
        <strain evidence="6">DSM 10017 / MPOB</strain>
    </source>
</reference>
<dbReference type="STRING" id="335543.Sfum_3762"/>
<dbReference type="InterPro" id="IPR016181">
    <property type="entry name" value="Acyl_CoA_acyltransferase"/>
</dbReference>